<name>A0ABU3V1U9_9ACTN</name>
<evidence type="ECO:0000313" key="7">
    <source>
        <dbReference type="Proteomes" id="UP001257627"/>
    </source>
</evidence>
<dbReference type="EMBL" id="JARAKF010000001">
    <property type="protein sequence ID" value="MDU9000139.1"/>
    <property type="molecule type" value="Genomic_DNA"/>
</dbReference>
<feature type="transmembrane region" description="Helical" evidence="5">
    <location>
        <begin position="92"/>
        <end position="111"/>
    </location>
</feature>
<evidence type="ECO:0000256" key="4">
    <source>
        <dbReference type="ARBA" id="ARBA00023136"/>
    </source>
</evidence>
<dbReference type="Pfam" id="PF20401">
    <property type="entry name" value="Rhomboid_2"/>
    <property type="match status" value="1"/>
</dbReference>
<evidence type="ECO:0000256" key="1">
    <source>
        <dbReference type="ARBA" id="ARBA00004141"/>
    </source>
</evidence>
<accession>A0ABU3V1U9</accession>
<comment type="caution">
    <text evidence="6">The sequence shown here is derived from an EMBL/GenBank/DDBJ whole genome shotgun (WGS) entry which is preliminary data.</text>
</comment>
<keyword evidence="4 5" id="KW-0472">Membrane</keyword>
<keyword evidence="3 5" id="KW-1133">Transmembrane helix</keyword>
<keyword evidence="7" id="KW-1185">Reference proteome</keyword>
<sequence>MDLSRTPARRWLSPVPWGFALLAAASSLTYGGDHAVNAWASTNLANMGDHPVEALITSAFLFGADPWACLRSIALAGAILAFLVIRFGNVRAVALIAAGQVLGTLVSEGLLAARIAAGQADPALRTTLDVGPSYVIVSALAAVAVAGARRWHRWTALAALAVRAPHITSGLTTLGVTPVGHVTALSTGMLLAWGPRSSDARHRYLHRLTLRAAPLQTEERTNGRALST</sequence>
<gene>
    <name evidence="6" type="ORF">PU648_49055</name>
</gene>
<feature type="transmembrane region" description="Helical" evidence="5">
    <location>
        <begin position="131"/>
        <end position="148"/>
    </location>
</feature>
<evidence type="ECO:0000256" key="2">
    <source>
        <dbReference type="ARBA" id="ARBA00022692"/>
    </source>
</evidence>
<dbReference type="RefSeq" id="WP_143600044.1">
    <property type="nucleotide sequence ID" value="NZ_CP107955.1"/>
</dbReference>
<evidence type="ECO:0008006" key="8">
    <source>
        <dbReference type="Google" id="ProtNLM"/>
    </source>
</evidence>
<organism evidence="6 7">
    <name type="scientific">Streptomyces mirabilis</name>
    <dbReference type="NCBI Taxonomy" id="68239"/>
    <lineage>
        <taxon>Bacteria</taxon>
        <taxon>Bacillati</taxon>
        <taxon>Actinomycetota</taxon>
        <taxon>Actinomycetes</taxon>
        <taxon>Kitasatosporales</taxon>
        <taxon>Streptomycetaceae</taxon>
        <taxon>Streptomyces</taxon>
    </lineage>
</organism>
<protein>
    <recommendedName>
        <fullName evidence="8">PAP2 superfamily protein</fullName>
    </recommendedName>
</protein>
<proteinExistence type="predicted"/>
<reference evidence="6 7" key="1">
    <citation type="submission" date="2023-02" db="EMBL/GenBank/DDBJ databases">
        <authorList>
            <person name="Maleckis M."/>
        </authorList>
    </citation>
    <scope>NUCLEOTIDE SEQUENCE [LARGE SCALE GENOMIC DNA]</scope>
    <source>
        <strain evidence="6 7">P8-A2</strain>
    </source>
</reference>
<dbReference type="InterPro" id="IPR035952">
    <property type="entry name" value="Rhomboid-like_sf"/>
</dbReference>
<evidence type="ECO:0000313" key="6">
    <source>
        <dbReference type="EMBL" id="MDU9000139.1"/>
    </source>
</evidence>
<evidence type="ECO:0000256" key="3">
    <source>
        <dbReference type="ARBA" id="ARBA00022989"/>
    </source>
</evidence>
<feature type="transmembrane region" description="Helical" evidence="5">
    <location>
        <begin position="55"/>
        <end position="85"/>
    </location>
</feature>
<dbReference type="Proteomes" id="UP001257627">
    <property type="component" value="Unassembled WGS sequence"/>
</dbReference>
<dbReference type="InterPro" id="IPR046862">
    <property type="entry name" value="Rhomboid_2"/>
</dbReference>
<comment type="subcellular location">
    <subcellularLocation>
        <location evidence="1">Membrane</location>
        <topology evidence="1">Multi-pass membrane protein</topology>
    </subcellularLocation>
</comment>
<evidence type="ECO:0000256" key="5">
    <source>
        <dbReference type="SAM" id="Phobius"/>
    </source>
</evidence>
<keyword evidence="2 5" id="KW-0812">Transmembrane</keyword>
<dbReference type="SUPFAM" id="SSF144091">
    <property type="entry name" value="Rhomboid-like"/>
    <property type="match status" value="1"/>
</dbReference>